<keyword evidence="1" id="KW-0732">Signal</keyword>
<evidence type="ECO:0008006" key="4">
    <source>
        <dbReference type="Google" id="ProtNLM"/>
    </source>
</evidence>
<accession>A0ABQ4I5T2</accession>
<sequence>MAGRAGAHVRAVAALAVAVNAIRSCAACLVPVSAQRSMARRHLGQIDAVPGPPYECVVVEVAEPHRDAHRITAHYRPMPVCAEQGYPFVPLTAD</sequence>
<keyword evidence="3" id="KW-1185">Reference proteome</keyword>
<name>A0ABQ4I5T2_9ACTN</name>
<comment type="caution">
    <text evidence="2">The sequence shown here is derived from an EMBL/GenBank/DDBJ whole genome shotgun (WGS) entry which is preliminary data.</text>
</comment>
<dbReference type="EMBL" id="BOOZ01000093">
    <property type="protein sequence ID" value="GIJ13258.1"/>
    <property type="molecule type" value="Genomic_DNA"/>
</dbReference>
<protein>
    <recommendedName>
        <fullName evidence="4">Secreted protein</fullName>
    </recommendedName>
</protein>
<dbReference type="Proteomes" id="UP000647017">
    <property type="component" value="Unassembled WGS sequence"/>
</dbReference>
<feature type="signal peptide" evidence="1">
    <location>
        <begin position="1"/>
        <end position="26"/>
    </location>
</feature>
<evidence type="ECO:0000313" key="2">
    <source>
        <dbReference type="EMBL" id="GIJ13258.1"/>
    </source>
</evidence>
<organism evidence="2 3">
    <name type="scientific">Micromonospora andamanensis</name>
    <dbReference type="NCBI Taxonomy" id="1287068"/>
    <lineage>
        <taxon>Bacteria</taxon>
        <taxon>Bacillati</taxon>
        <taxon>Actinomycetota</taxon>
        <taxon>Actinomycetes</taxon>
        <taxon>Micromonosporales</taxon>
        <taxon>Micromonosporaceae</taxon>
        <taxon>Micromonospora</taxon>
    </lineage>
</organism>
<evidence type="ECO:0000313" key="3">
    <source>
        <dbReference type="Proteomes" id="UP000647017"/>
    </source>
</evidence>
<gene>
    <name evidence="2" type="ORF">Van01_64720</name>
</gene>
<reference evidence="2 3" key="1">
    <citation type="submission" date="2021-01" db="EMBL/GenBank/DDBJ databases">
        <title>Whole genome shotgun sequence of Verrucosispora andamanensis NBRC 109075.</title>
        <authorList>
            <person name="Komaki H."/>
            <person name="Tamura T."/>
        </authorList>
    </citation>
    <scope>NUCLEOTIDE SEQUENCE [LARGE SCALE GENOMIC DNA]</scope>
    <source>
        <strain evidence="2 3">NBRC 109075</strain>
    </source>
</reference>
<feature type="chain" id="PRO_5045394829" description="Secreted protein" evidence="1">
    <location>
        <begin position="27"/>
        <end position="94"/>
    </location>
</feature>
<proteinExistence type="predicted"/>
<evidence type="ECO:0000256" key="1">
    <source>
        <dbReference type="SAM" id="SignalP"/>
    </source>
</evidence>